<accession>A0A0L8V7K9</accession>
<evidence type="ECO:0000313" key="2">
    <source>
        <dbReference type="Proteomes" id="UP000036958"/>
    </source>
</evidence>
<dbReference type="STRING" id="1409788.NC99_27000"/>
<comment type="caution">
    <text evidence="1">The sequence shown here is derived from an EMBL/GenBank/DDBJ whole genome shotgun (WGS) entry which is preliminary data.</text>
</comment>
<proteinExistence type="predicted"/>
<keyword evidence="2" id="KW-1185">Reference proteome</keyword>
<sequence length="47" mass="5556">MTRLFVHPVFIEDPMMNRTKVQERLEFLLGEFPTDCYIGADSLYCTK</sequence>
<evidence type="ECO:0000313" key="1">
    <source>
        <dbReference type="EMBL" id="KOH44470.1"/>
    </source>
</evidence>
<dbReference type="EMBL" id="LGIA01000161">
    <property type="protein sequence ID" value="KOH44470.1"/>
    <property type="molecule type" value="Genomic_DNA"/>
</dbReference>
<name>A0A0L8V7K9_9BACT</name>
<organism evidence="1 2">
    <name type="scientific">Sunxiuqinia dokdonensis</name>
    <dbReference type="NCBI Taxonomy" id="1409788"/>
    <lineage>
        <taxon>Bacteria</taxon>
        <taxon>Pseudomonadati</taxon>
        <taxon>Bacteroidota</taxon>
        <taxon>Bacteroidia</taxon>
        <taxon>Marinilabiliales</taxon>
        <taxon>Prolixibacteraceae</taxon>
        <taxon>Sunxiuqinia</taxon>
    </lineage>
</organism>
<dbReference type="Proteomes" id="UP000036958">
    <property type="component" value="Unassembled WGS sequence"/>
</dbReference>
<gene>
    <name evidence="1" type="ORF">NC99_27000</name>
</gene>
<protein>
    <submittedName>
        <fullName evidence="1">Uncharacterized protein</fullName>
    </submittedName>
</protein>
<reference evidence="2" key="1">
    <citation type="submission" date="2015-07" db="EMBL/GenBank/DDBJ databases">
        <title>Genome sequencing of Sunxiuqinia dokdonensis strain SK.</title>
        <authorList>
            <person name="Ahn S."/>
            <person name="Kim B.-C."/>
        </authorList>
    </citation>
    <scope>NUCLEOTIDE SEQUENCE [LARGE SCALE GENOMIC DNA]</scope>
    <source>
        <strain evidence="2">SK</strain>
    </source>
</reference>
<dbReference type="AlphaFoldDB" id="A0A0L8V7K9"/>